<gene>
    <name evidence="1" type="ORF">S12H4_14799</name>
</gene>
<organism evidence="1">
    <name type="scientific">marine sediment metagenome</name>
    <dbReference type="NCBI Taxonomy" id="412755"/>
    <lineage>
        <taxon>unclassified sequences</taxon>
        <taxon>metagenomes</taxon>
        <taxon>ecological metagenomes</taxon>
    </lineage>
</organism>
<dbReference type="EMBL" id="BARW01007068">
    <property type="protein sequence ID" value="GAI84319.1"/>
    <property type="molecule type" value="Genomic_DNA"/>
</dbReference>
<proteinExistence type="predicted"/>
<accession>X1TWA0</accession>
<dbReference type="AlphaFoldDB" id="X1TWA0"/>
<reference evidence="1" key="1">
    <citation type="journal article" date="2014" name="Front. Microbiol.">
        <title>High frequency of phylogenetically diverse reductive dehalogenase-homologous genes in deep subseafloor sedimentary metagenomes.</title>
        <authorList>
            <person name="Kawai M."/>
            <person name="Futagami T."/>
            <person name="Toyoda A."/>
            <person name="Takaki Y."/>
            <person name="Nishi S."/>
            <person name="Hori S."/>
            <person name="Arai W."/>
            <person name="Tsubouchi T."/>
            <person name="Morono Y."/>
            <person name="Uchiyama I."/>
            <person name="Ito T."/>
            <person name="Fujiyama A."/>
            <person name="Inagaki F."/>
            <person name="Takami H."/>
        </authorList>
    </citation>
    <scope>NUCLEOTIDE SEQUENCE</scope>
    <source>
        <strain evidence="1">Expedition CK06-06</strain>
    </source>
</reference>
<name>X1TWA0_9ZZZZ</name>
<sequence length="172" mass="20035">MGIFSDESILLIKNWEAVRDIVTAEKRLCSELTKFLYSIEDDLKNTDWWQNWRVFTKHSSSEVSITKRDWLVKGEPIVLIGVESFLPESFFGFESQATLYIYVAGRRHDLARKLAEKIAEREDDVIGEIEHRVSTGYVVRHTITQCLPEEINSFEDMARSQIINFLTHYTSV</sequence>
<evidence type="ECO:0000313" key="1">
    <source>
        <dbReference type="EMBL" id="GAI84319.1"/>
    </source>
</evidence>
<comment type="caution">
    <text evidence="1">The sequence shown here is derived from an EMBL/GenBank/DDBJ whole genome shotgun (WGS) entry which is preliminary data.</text>
</comment>
<feature type="non-terminal residue" evidence="1">
    <location>
        <position position="172"/>
    </location>
</feature>
<protein>
    <submittedName>
        <fullName evidence="1">Uncharacterized protein</fullName>
    </submittedName>
</protein>